<proteinExistence type="predicted"/>
<name>A0A2S9JV30_9SPHI</name>
<organism evidence="1 2">
    <name type="scientific">Sphingobacterium gobiense</name>
    <dbReference type="NCBI Taxonomy" id="1382456"/>
    <lineage>
        <taxon>Bacteria</taxon>
        <taxon>Pseudomonadati</taxon>
        <taxon>Bacteroidota</taxon>
        <taxon>Sphingobacteriia</taxon>
        <taxon>Sphingobacteriales</taxon>
        <taxon>Sphingobacteriaceae</taxon>
        <taxon>Sphingobacterium</taxon>
    </lineage>
</organism>
<protein>
    <submittedName>
        <fullName evidence="1">Uncharacterized protein</fullName>
    </submittedName>
</protein>
<dbReference type="OrthoDB" id="708305at2"/>
<dbReference type="AlphaFoldDB" id="A0A2S9JV30"/>
<dbReference type="EMBL" id="PVBS01000001">
    <property type="protein sequence ID" value="PRD57103.1"/>
    <property type="molecule type" value="Genomic_DNA"/>
</dbReference>
<evidence type="ECO:0000313" key="2">
    <source>
        <dbReference type="Proteomes" id="UP000238642"/>
    </source>
</evidence>
<dbReference type="PROSITE" id="PS51257">
    <property type="entry name" value="PROKAR_LIPOPROTEIN"/>
    <property type="match status" value="1"/>
</dbReference>
<keyword evidence="2" id="KW-1185">Reference proteome</keyword>
<reference evidence="1 2" key="1">
    <citation type="submission" date="2018-02" db="EMBL/GenBank/DDBJ databases">
        <title>The draft genome of Sphingobacterium gobiense H7.</title>
        <authorList>
            <person name="Li L."/>
            <person name="Liu L."/>
            <person name="Zhang X."/>
            <person name="Wang T."/>
            <person name="Liang L."/>
        </authorList>
    </citation>
    <scope>NUCLEOTIDE SEQUENCE [LARGE SCALE GENOMIC DNA]</scope>
    <source>
        <strain evidence="1 2">ACCC 05757</strain>
    </source>
</reference>
<accession>A0A2S9JV30</accession>
<dbReference type="RefSeq" id="WP_105724573.1">
    <property type="nucleotide sequence ID" value="NZ_PVBS01000001.1"/>
</dbReference>
<gene>
    <name evidence="1" type="ORF">C5749_07825</name>
</gene>
<comment type="caution">
    <text evidence="1">The sequence shown here is derived from an EMBL/GenBank/DDBJ whole genome shotgun (WGS) entry which is preliminary data.</text>
</comment>
<dbReference type="Proteomes" id="UP000238642">
    <property type="component" value="Unassembled WGS sequence"/>
</dbReference>
<sequence length="350" mass="38682">MRTKKNLKRYFYRLSKIVLLAGIVFLGFISCNKAKDRQEEFSNGLSKGVGTSEPLFSVTSPLSLLTDQNFQHGFHVLHPATGVVQGSILYAGGGSSPKWNLSQWYSNSSLYGATPTPLSSGSYRFADSNKAITIGPASSTDRDIIFAINGQNEFGDTYRTSSQPFPHLIIDQRIADPDGWLGYATPFIGALDSLNFQIDAYLEYHARNQKAGYNSAIHALQFSCVFLVQNLNPSSTGYGKSMYFLIMLFDDRYSLPGLSINEDVFSGQIIYDVGLASFSSTGLVQGQWKTVKGDILSQIKQGLNEAWSRGYLLESQSYNDYKVSLFTMGFECTGLNIGTMKTRNLSLIAY</sequence>
<evidence type="ECO:0000313" key="1">
    <source>
        <dbReference type="EMBL" id="PRD57103.1"/>
    </source>
</evidence>